<evidence type="ECO:0000256" key="1">
    <source>
        <dbReference type="ARBA" id="ARBA00007521"/>
    </source>
</evidence>
<keyword evidence="2" id="KW-1277">Toxin-antitoxin system</keyword>
<organism evidence="4 5">
    <name type="scientific">Williamsia maris</name>
    <dbReference type="NCBI Taxonomy" id="72806"/>
    <lineage>
        <taxon>Bacteria</taxon>
        <taxon>Bacillati</taxon>
        <taxon>Actinomycetota</taxon>
        <taxon>Actinomycetes</taxon>
        <taxon>Mycobacteriales</taxon>
        <taxon>Nocardiaceae</taxon>
        <taxon>Williamsia</taxon>
    </lineage>
</organism>
<dbReference type="Proteomes" id="UP001206895">
    <property type="component" value="Unassembled WGS sequence"/>
</dbReference>
<dbReference type="SUPFAM" id="SSF50118">
    <property type="entry name" value="Cell growth inhibitor/plasmid maintenance toxic component"/>
    <property type="match status" value="1"/>
</dbReference>
<dbReference type="RefSeq" id="WP_253662109.1">
    <property type="nucleotide sequence ID" value="NZ_BAAAJQ010000001.1"/>
</dbReference>
<name>A0ABT1HFZ2_9NOCA</name>
<dbReference type="InterPro" id="IPR011067">
    <property type="entry name" value="Plasmid_toxin/cell-grow_inhib"/>
</dbReference>
<evidence type="ECO:0000313" key="4">
    <source>
        <dbReference type="EMBL" id="MCP2177141.1"/>
    </source>
</evidence>
<evidence type="ECO:0000256" key="3">
    <source>
        <dbReference type="SAM" id="MobiDB-lite"/>
    </source>
</evidence>
<gene>
    <name evidence="4" type="ORF">LX13_002969</name>
</gene>
<dbReference type="Gene3D" id="2.30.30.110">
    <property type="match status" value="1"/>
</dbReference>
<comment type="caution">
    <text evidence="4">The sequence shown here is derived from an EMBL/GenBank/DDBJ whole genome shotgun (WGS) entry which is preliminary data.</text>
</comment>
<dbReference type="InterPro" id="IPR003477">
    <property type="entry name" value="PemK-like"/>
</dbReference>
<protein>
    <submittedName>
        <fullName evidence="4">PemK-like, MazF-like toxin of type II toxin-antitoxin system</fullName>
    </submittedName>
</protein>
<reference evidence="4 5" key="1">
    <citation type="submission" date="2022-06" db="EMBL/GenBank/DDBJ databases">
        <title>Genomic Encyclopedia of Archaeal and Bacterial Type Strains, Phase II (KMG-II): from individual species to whole genera.</title>
        <authorList>
            <person name="Goeker M."/>
        </authorList>
    </citation>
    <scope>NUCLEOTIDE SEQUENCE [LARGE SCALE GENOMIC DNA]</scope>
    <source>
        <strain evidence="4 5">DSM 44693</strain>
    </source>
</reference>
<dbReference type="Pfam" id="PF02452">
    <property type="entry name" value="PemK_toxin"/>
    <property type="match status" value="1"/>
</dbReference>
<dbReference type="EMBL" id="JAMTCJ010000003">
    <property type="protein sequence ID" value="MCP2177141.1"/>
    <property type="molecule type" value="Genomic_DNA"/>
</dbReference>
<feature type="compositionally biased region" description="Low complexity" evidence="3">
    <location>
        <begin position="42"/>
        <end position="53"/>
    </location>
</feature>
<keyword evidence="5" id="KW-1185">Reference proteome</keyword>
<sequence length="196" mass="21355">MANWTSVALRLARQHGPRIYRELQRSGALDKGKAAITARMNGGTPASAPTAGPGPQGRPVTDTDRPTADRARRIEYSPALDGAADPGEIVWTWVAFEEDASQGKDRPVLVVGRDGNTLLGLMLSSQGHRADDPNWLEIGTGNWDGGGSGSAHKVSYVRLDRVLDVPEQGIRREGAILDRARFDTVADRLRSEYRWN</sequence>
<proteinExistence type="inferred from homology"/>
<accession>A0ABT1HFZ2</accession>
<evidence type="ECO:0000313" key="5">
    <source>
        <dbReference type="Proteomes" id="UP001206895"/>
    </source>
</evidence>
<evidence type="ECO:0000256" key="2">
    <source>
        <dbReference type="ARBA" id="ARBA00022649"/>
    </source>
</evidence>
<comment type="similarity">
    <text evidence="1">Belongs to the PemK/MazF family.</text>
</comment>
<feature type="region of interest" description="Disordered" evidence="3">
    <location>
        <begin position="36"/>
        <end position="68"/>
    </location>
</feature>